<dbReference type="PIRSF" id="PIRSF013674">
    <property type="entry name" value="PXMP4"/>
    <property type="match status" value="1"/>
</dbReference>
<dbReference type="Pfam" id="PF02466">
    <property type="entry name" value="Tim17"/>
    <property type="match status" value="1"/>
</dbReference>
<accession>A0A6J3MI64</accession>
<dbReference type="RefSeq" id="XP_033463628.1">
    <property type="nucleotide sequence ID" value="XM_033606268.1"/>
</dbReference>
<dbReference type="OrthoDB" id="39659at2759"/>
<reference evidence="2" key="3">
    <citation type="submission" date="2025-08" db="UniProtKB">
        <authorList>
            <consortium name="RefSeq"/>
        </authorList>
    </citation>
    <scope>IDENTIFICATION</scope>
    <source>
        <strain evidence="2">CBS 342.82</strain>
    </source>
</reference>
<name>A0A6J3MI64_9PEZI</name>
<gene>
    <name evidence="2" type="ORF">K489DRAFT_386879</name>
</gene>
<evidence type="ECO:0000313" key="1">
    <source>
        <dbReference type="Proteomes" id="UP000504637"/>
    </source>
</evidence>
<reference evidence="2" key="1">
    <citation type="submission" date="2020-01" db="EMBL/GenBank/DDBJ databases">
        <authorList>
            <consortium name="DOE Joint Genome Institute"/>
            <person name="Haridas S."/>
            <person name="Albert R."/>
            <person name="Binder M."/>
            <person name="Bloem J."/>
            <person name="Labutti K."/>
            <person name="Salamov A."/>
            <person name="Andreopoulos B."/>
            <person name="Baker S.E."/>
            <person name="Barry K."/>
            <person name="Bills G."/>
            <person name="Bluhm B.H."/>
            <person name="Cannon C."/>
            <person name="Castanera R."/>
            <person name="Culley D.E."/>
            <person name="Daum C."/>
            <person name="Ezra D."/>
            <person name="Gonzalez J.B."/>
            <person name="Henrissat B."/>
            <person name="Kuo A."/>
            <person name="Liang C."/>
            <person name="Lipzen A."/>
            <person name="Lutzoni F."/>
            <person name="Magnuson J."/>
            <person name="Mondo S."/>
            <person name="Nolan M."/>
            <person name="Ohm R."/>
            <person name="Pangilinan J."/>
            <person name="Park H.-J."/>
            <person name="Ramirez L."/>
            <person name="Alfaro M."/>
            <person name="Sun H."/>
            <person name="Tritt A."/>
            <person name="Yoshinaga Y."/>
            <person name="Zwiers L.-H."/>
            <person name="Turgeon B.G."/>
            <person name="Goodwin S.B."/>
            <person name="Spatafora J.W."/>
            <person name="Crous P.W."/>
            <person name="Grigoriev I.V."/>
        </authorList>
    </citation>
    <scope>NUCLEOTIDE SEQUENCE</scope>
    <source>
        <strain evidence="2">CBS 342.82</strain>
    </source>
</reference>
<organism evidence="2">
    <name type="scientific">Dissoconium aciculare CBS 342.82</name>
    <dbReference type="NCBI Taxonomy" id="1314786"/>
    <lineage>
        <taxon>Eukaryota</taxon>
        <taxon>Fungi</taxon>
        <taxon>Dikarya</taxon>
        <taxon>Ascomycota</taxon>
        <taxon>Pezizomycotina</taxon>
        <taxon>Dothideomycetes</taxon>
        <taxon>Dothideomycetidae</taxon>
        <taxon>Mycosphaerellales</taxon>
        <taxon>Dissoconiaceae</taxon>
        <taxon>Dissoconium</taxon>
    </lineage>
</organism>
<dbReference type="PANTHER" id="PTHR15460">
    <property type="entry name" value="PEROXISOMAL MEMBRANE PROTEIN 4"/>
    <property type="match status" value="1"/>
</dbReference>
<dbReference type="AlphaFoldDB" id="A0A6J3MI64"/>
<sequence length="233" mass="25684">MSSYEALKNSFENVILDPKNKAPLVILKAIRNGIVYGAKIRFPHALVMVFLFRSGTLQQKIKAIFKATRQHATNLAKFAFLYKSSMLALRTSNGGKPAAAHSFLAGLLGGYVVFGQGENAKSNVSQQIVIYLFARVALALASLAVQPPGENTLVGGTYGPHGGIGLLRLSPENTELLKKYSWPAFASLSWAGVMWLFETYPETLQPSLRASMVYIYDNAEKWNGARNFLWHNE</sequence>
<proteinExistence type="predicted"/>
<dbReference type="InterPro" id="IPR019531">
    <property type="entry name" value="Pmp4"/>
</dbReference>
<dbReference type="Proteomes" id="UP000504637">
    <property type="component" value="Unplaced"/>
</dbReference>
<dbReference type="PANTHER" id="PTHR15460:SF3">
    <property type="entry name" value="PEROXISOMAL MEMBRANE PROTEIN 4"/>
    <property type="match status" value="1"/>
</dbReference>
<dbReference type="GO" id="GO:0005778">
    <property type="term" value="C:peroxisomal membrane"/>
    <property type="evidence" value="ECO:0007669"/>
    <property type="project" value="TreeGrafter"/>
</dbReference>
<dbReference type="GeneID" id="54364068"/>
<protein>
    <submittedName>
        <fullName evidence="2">Peroxisomal membrane protein 4</fullName>
    </submittedName>
</protein>
<evidence type="ECO:0000313" key="2">
    <source>
        <dbReference type="RefSeq" id="XP_033463628.1"/>
    </source>
</evidence>
<keyword evidence="1" id="KW-1185">Reference proteome</keyword>
<reference evidence="2" key="2">
    <citation type="submission" date="2020-04" db="EMBL/GenBank/DDBJ databases">
        <authorList>
            <consortium name="NCBI Genome Project"/>
        </authorList>
    </citation>
    <scope>NUCLEOTIDE SEQUENCE</scope>
    <source>
        <strain evidence="2">CBS 342.82</strain>
    </source>
</reference>